<evidence type="ECO:0000256" key="2">
    <source>
        <dbReference type="SAM" id="Phobius"/>
    </source>
</evidence>
<reference evidence="3" key="1">
    <citation type="journal article" date="2022" name="J. Hered.">
        <title>A De Novo Chromosome-Level Genome Assembly of the White-Tailed Deer, Odocoileus Virginianus.</title>
        <authorList>
            <person name="London E.W."/>
            <person name="Roca A.L."/>
            <person name="Novakofski J.E."/>
            <person name="Mateus-Pinilla N.E."/>
        </authorList>
    </citation>
    <scope>NUCLEOTIDE SEQUENCE [LARGE SCALE GENOMIC DNA]</scope>
</reference>
<accession>A0ABM4IR97</accession>
<evidence type="ECO:0000313" key="3">
    <source>
        <dbReference type="Proteomes" id="UP001652640"/>
    </source>
</evidence>
<evidence type="ECO:0000256" key="1">
    <source>
        <dbReference type="SAM" id="MobiDB-lite"/>
    </source>
</evidence>
<keyword evidence="2" id="KW-0812">Transmembrane</keyword>
<reference evidence="4" key="2">
    <citation type="submission" date="2025-08" db="UniProtKB">
        <authorList>
            <consortium name="RefSeq"/>
        </authorList>
    </citation>
    <scope>IDENTIFICATION</scope>
    <source>
        <tissue evidence="4">Tongue muscle</tissue>
    </source>
</reference>
<gene>
    <name evidence="4" type="primary">LOC110147667</name>
</gene>
<dbReference type="InterPro" id="IPR027943">
    <property type="entry name" value="FAM209"/>
</dbReference>
<dbReference type="Pfam" id="PF15206">
    <property type="entry name" value="FAM209"/>
    <property type="match status" value="1"/>
</dbReference>
<feature type="region of interest" description="Disordered" evidence="1">
    <location>
        <begin position="120"/>
        <end position="148"/>
    </location>
</feature>
<dbReference type="RefSeq" id="XP_070330340.1">
    <property type="nucleotide sequence ID" value="XM_070474239.1"/>
</dbReference>
<organism evidence="3 4">
    <name type="scientific">Odocoileus virginianus</name>
    <name type="common">White-tailed deer</name>
    <dbReference type="NCBI Taxonomy" id="9874"/>
    <lineage>
        <taxon>Eukaryota</taxon>
        <taxon>Metazoa</taxon>
        <taxon>Chordata</taxon>
        <taxon>Craniata</taxon>
        <taxon>Vertebrata</taxon>
        <taxon>Euteleostomi</taxon>
        <taxon>Mammalia</taxon>
        <taxon>Eutheria</taxon>
        <taxon>Laurasiatheria</taxon>
        <taxon>Artiodactyla</taxon>
        <taxon>Ruminantia</taxon>
        <taxon>Pecora</taxon>
        <taxon>Cervidae</taxon>
        <taxon>Odocoileinae</taxon>
        <taxon>Odocoileus</taxon>
    </lineage>
</organism>
<sequence>MARRVLARAGPSVTSPRAPPCLVLSLQMPGQTSAPGATSPLTMRSVMWFFFWSMCVSSFCAFVFFCLRDDTIELPGMVPCGRHFRIQQNLPEHDRGWLGSKLHWFFLLVVLFVIQKFPGDSDESTVQTPPALRGGSLGSSGKKEKKASPNKDYMFDTLIQLEMDLVKFVSRVQNLKLAMATGSNLSLPSFEVPADIHNNITIHELCGDEDFNEDSE</sequence>
<keyword evidence="2" id="KW-1133">Transmembrane helix</keyword>
<protein>
    <submittedName>
        <fullName evidence="4">Protein FAM209-like</fullName>
    </submittedName>
</protein>
<dbReference type="PANTHER" id="PTHR35157">
    <property type="entry name" value="PROTEIN FAM209A"/>
    <property type="match status" value="1"/>
</dbReference>
<keyword evidence="2" id="KW-0472">Membrane</keyword>
<evidence type="ECO:0000313" key="4">
    <source>
        <dbReference type="RefSeq" id="XP_070330340.1"/>
    </source>
</evidence>
<dbReference type="Proteomes" id="UP001652640">
    <property type="component" value="Chromosome 11"/>
</dbReference>
<dbReference type="PANTHER" id="PTHR35157:SF1">
    <property type="entry name" value="PROTEIN FAM209A"/>
    <property type="match status" value="1"/>
</dbReference>
<keyword evidence="3" id="KW-1185">Reference proteome</keyword>
<proteinExistence type="predicted"/>
<feature type="transmembrane region" description="Helical" evidence="2">
    <location>
        <begin position="46"/>
        <end position="67"/>
    </location>
</feature>
<name>A0ABM4IR97_ODOVR</name>
<dbReference type="GeneID" id="110147667"/>